<dbReference type="RefSeq" id="XP_038070762.1">
    <property type="nucleotide sequence ID" value="XM_038214834.1"/>
</dbReference>
<evidence type="ECO:0000313" key="3">
    <source>
        <dbReference type="Proteomes" id="UP000887568"/>
    </source>
</evidence>
<dbReference type="EnsemblMetazoa" id="XM_038214832.1">
    <property type="protein sequence ID" value="XP_038070760.1"/>
    <property type="gene ID" value="LOC119739771"/>
</dbReference>
<proteinExistence type="predicted"/>
<feature type="compositionally biased region" description="Polar residues" evidence="1">
    <location>
        <begin position="207"/>
        <end position="217"/>
    </location>
</feature>
<dbReference type="OMA" id="DANIGRQ"/>
<accession>A0A914B5K9</accession>
<evidence type="ECO:0000256" key="1">
    <source>
        <dbReference type="SAM" id="MobiDB-lite"/>
    </source>
</evidence>
<sequence length="457" mass="50173">MSPVQVGENTALFPPQQARLRLPRVPGTGPSFPVMACREKQLMNGILSATSSPAAGSGLKSSQTAWYKRLPGRSKHHRLGPLREENNTVPINERAAPGPSGSCKPTSSSGTQSLMTKCTSSAKTRSKGSPRYKTEDRVSSKKENGETTRRRPQDSRPSFDKLSSKQRMSYPPCTGPSHSNGLSDLSAVKQVHSCPVLCDLENVTITPKKTASPSSSAHKCAHSSDKAMTGRLGANNHHKTKPDVTKRHGEHDRLKVPDANTSGRHKHGHRRPKNSREEARNHRPKPPSWQDLPPEQSDSGANAPDAILTHTYAVPESTHSIPAVAGYRCDSATTRSTVESERRAVRANIRRTRSRVIDSREIPKHEAVLPLSQTKPSEFHLRKTYHDDTVYLLENAQRCRKWLAALEESDVTPLVGESENSHGLEDETVTCAVEISNEKWSFLGSPYPSSSECSSDD</sequence>
<feature type="compositionally biased region" description="Polar residues" evidence="1">
    <location>
        <begin position="103"/>
        <end position="123"/>
    </location>
</feature>
<dbReference type="GeneID" id="119739771"/>
<evidence type="ECO:0000313" key="2">
    <source>
        <dbReference type="EnsemblMetazoa" id="XP_038070761.1"/>
    </source>
</evidence>
<feature type="compositionally biased region" description="Basic and acidic residues" evidence="1">
    <location>
        <begin position="241"/>
        <end position="256"/>
    </location>
</feature>
<protein>
    <submittedName>
        <fullName evidence="2">Uncharacterized protein</fullName>
    </submittedName>
</protein>
<dbReference type="Proteomes" id="UP000887568">
    <property type="component" value="Unplaced"/>
</dbReference>
<reference evidence="2" key="1">
    <citation type="submission" date="2022-11" db="UniProtKB">
        <authorList>
            <consortium name="EnsemblMetazoa"/>
        </authorList>
    </citation>
    <scope>IDENTIFICATION</scope>
</reference>
<dbReference type="RefSeq" id="XP_038070761.1">
    <property type="nucleotide sequence ID" value="XM_038214833.1"/>
</dbReference>
<feature type="region of interest" description="Disordered" evidence="1">
    <location>
        <begin position="207"/>
        <end position="303"/>
    </location>
</feature>
<organism evidence="2 3">
    <name type="scientific">Patiria miniata</name>
    <name type="common">Bat star</name>
    <name type="synonym">Asterina miniata</name>
    <dbReference type="NCBI Taxonomy" id="46514"/>
    <lineage>
        <taxon>Eukaryota</taxon>
        <taxon>Metazoa</taxon>
        <taxon>Echinodermata</taxon>
        <taxon>Eleutherozoa</taxon>
        <taxon>Asterozoa</taxon>
        <taxon>Asteroidea</taxon>
        <taxon>Valvatacea</taxon>
        <taxon>Valvatida</taxon>
        <taxon>Asterinidae</taxon>
        <taxon>Patiria</taxon>
    </lineage>
</organism>
<feature type="compositionally biased region" description="Basic residues" evidence="1">
    <location>
        <begin position="263"/>
        <end position="273"/>
    </location>
</feature>
<dbReference type="OrthoDB" id="10072391at2759"/>
<dbReference type="EnsemblMetazoa" id="XM_038214834.1">
    <property type="protein sequence ID" value="XP_038070762.1"/>
    <property type="gene ID" value="LOC119739771"/>
</dbReference>
<dbReference type="AlphaFoldDB" id="A0A914B5K9"/>
<feature type="region of interest" description="Disordered" evidence="1">
    <location>
        <begin position="70"/>
        <end position="177"/>
    </location>
</feature>
<keyword evidence="3" id="KW-1185">Reference proteome</keyword>
<name>A0A914B5K9_PATMI</name>
<feature type="compositionally biased region" description="Basic and acidic residues" evidence="1">
    <location>
        <begin position="132"/>
        <end position="163"/>
    </location>
</feature>
<dbReference type="EnsemblMetazoa" id="XM_038214833.1">
    <property type="protein sequence ID" value="XP_038070761.1"/>
    <property type="gene ID" value="LOC119739771"/>
</dbReference>
<dbReference type="RefSeq" id="XP_038070760.1">
    <property type="nucleotide sequence ID" value="XM_038214832.1"/>
</dbReference>
<feature type="compositionally biased region" description="Basic residues" evidence="1">
    <location>
        <begin position="70"/>
        <end position="80"/>
    </location>
</feature>